<organism evidence="9 10">
    <name type="scientific">Paramecium sonneborni</name>
    <dbReference type="NCBI Taxonomy" id="65129"/>
    <lineage>
        <taxon>Eukaryota</taxon>
        <taxon>Sar</taxon>
        <taxon>Alveolata</taxon>
        <taxon>Ciliophora</taxon>
        <taxon>Intramacronucleata</taxon>
        <taxon>Oligohymenophorea</taxon>
        <taxon>Peniculida</taxon>
        <taxon>Parameciidae</taxon>
        <taxon>Paramecium</taxon>
    </lineage>
</organism>
<feature type="binding site" evidence="5">
    <location>
        <begin position="379"/>
        <end position="386"/>
    </location>
    <ligand>
        <name>ATP</name>
        <dbReference type="ChEBI" id="CHEBI:30616"/>
    </ligand>
</feature>
<dbReference type="OrthoDB" id="3156807at2759"/>
<keyword evidence="10" id="KW-1185">Reference proteome</keyword>
<evidence type="ECO:0000313" key="10">
    <source>
        <dbReference type="Proteomes" id="UP000692954"/>
    </source>
</evidence>
<accession>A0A8S1NC09</accession>
<feature type="compositionally biased region" description="Basic and acidic residues" evidence="7">
    <location>
        <begin position="1357"/>
        <end position="1370"/>
    </location>
</feature>
<reference evidence="9" key="1">
    <citation type="submission" date="2021-01" db="EMBL/GenBank/DDBJ databases">
        <authorList>
            <consortium name="Genoscope - CEA"/>
            <person name="William W."/>
        </authorList>
    </citation>
    <scope>NUCLEOTIDE SEQUENCE</scope>
</reference>
<dbReference type="EMBL" id="CAJJDN010000052">
    <property type="protein sequence ID" value="CAD8087866.1"/>
    <property type="molecule type" value="Genomic_DNA"/>
</dbReference>
<keyword evidence="6" id="KW-0175">Coiled coil</keyword>
<dbReference type="PANTHER" id="PTHR21529">
    <property type="entry name" value="MAMMARY TURMOR VIRUS RECEPTOR HOMOLOG 1, 2 MTVR1, 2"/>
    <property type="match status" value="1"/>
</dbReference>
<feature type="compositionally biased region" description="Acidic residues" evidence="7">
    <location>
        <begin position="1332"/>
        <end position="1345"/>
    </location>
</feature>
<dbReference type="GO" id="GO:0004386">
    <property type="term" value="F:helicase activity"/>
    <property type="evidence" value="ECO:0007669"/>
    <property type="project" value="UniProtKB-UniRule"/>
</dbReference>
<evidence type="ECO:0000256" key="1">
    <source>
        <dbReference type="ARBA" id="ARBA00022741"/>
    </source>
</evidence>
<proteinExistence type="predicted"/>
<feature type="region of interest" description="Disordered" evidence="7">
    <location>
        <begin position="1331"/>
        <end position="1383"/>
    </location>
</feature>
<evidence type="ECO:0000256" key="7">
    <source>
        <dbReference type="SAM" id="MobiDB-lite"/>
    </source>
</evidence>
<gene>
    <name evidence="9" type="ORF">PSON_ATCC_30995.1.T0520045</name>
</gene>
<evidence type="ECO:0000256" key="3">
    <source>
        <dbReference type="ARBA" id="ARBA00022806"/>
    </source>
</evidence>
<evidence type="ECO:0000313" key="9">
    <source>
        <dbReference type="EMBL" id="CAD8087866.1"/>
    </source>
</evidence>
<keyword evidence="3 5" id="KW-0347">Helicase</keyword>
<dbReference type="Proteomes" id="UP000692954">
    <property type="component" value="Unassembled WGS sequence"/>
</dbReference>
<feature type="coiled-coil region" evidence="6">
    <location>
        <begin position="515"/>
        <end position="542"/>
    </location>
</feature>
<keyword evidence="4 5" id="KW-0067">ATP-binding</keyword>
<dbReference type="PANTHER" id="PTHR21529:SF4">
    <property type="entry name" value="TPR AND ANKYRIN REPEAT-CONTAINING PROTEIN 1"/>
    <property type="match status" value="1"/>
</dbReference>
<sequence length="2637" mass="312113">MRKGKKTIQAEENGIQQIVNSYQEQISKIIFQKLSQCVTEGQNISSNQFARKWLTQNSTLRTDRILAGQCRNLIDGLEIIKYNINYQLAHTYLLQGTDWNYKIMTKFAQNVVQKNIDAILILAYMKTILSGYFSQADQSMITKIINIDPLGPLQSFFYTKTDKNITLFWEVGIDKIPKVSNYSNYSQTDLLGYDYLHTITFIDIRYDINIDNNAGRIVTSYYQDVQNAIHRQDYQSVITSSNHYQILKNKSSEFLFSIEANDLGSMNSELLYREKHNQIIKWLPNTFPTVYLTKQEQQSFVYDEQLQRWVNKDYEVIQQTKKMREYQAKINKDLLKRYADFSSAAKLVELLQRVPNFKIKLTEEEKEVVGSDGNVMVIGRSGTGKTTCSILRLFAMETLFKLRLELYKQKHEHVLQNYKYDDKEVDNNIGLHCIFATASPVLTTEVKRYYGKLTAQIKAELEKKKQKDRLKRLQQEQEAQKEKIENQFNQSTVSIVDIKQVEEKYFEQQIGGIQLQKEQEGFQEEELNEEDWEQEEEKLKQELNAFHSFADMKDSDFPAFLTIKKLVLLVDGSLAKPFFSRTQDNKTLSSDTQAQWNTENTGVIFINQYKRDEEQDVEYDDEEYEALFDETELNIDDMDENQLEQEYQRQLYLMNKPQQQSKIESNNIKLSQEVDFDFFFNNFWYSKFNKYQKTNLNPSFVWTQIYSHIKGAAACHTYPGHYMPKRVYLRLNKNDNLFDEIFECYVLYEKWKISQGYYDFTDVVNHILVQLEYGKCNLFPIHYLMIDECQDLPHAVLLLLCKIAEQGLFFSGDTAQNIAKGVGFRFQDLKSLFKKPEISYNAKQNDLKIHQLTINFRSHNNILQLANSLVSLLEIFFPNTIDKLKKERSNISGPKPIVLNGDKQELFYLLSGESIDQTQQVGERLSIEFGCNQVVLVKDQESKKNIPSILQHALVLTIYEAKGLEFDDVILYNFFQDHQIGDSQWKLLQTCEILDEEISKEKFKDSCTQHQNLDDETTIFQGFEEKNGNIIVKKIFTQNKFYDQLTYNYGALCNEIKQLYVAVTRPRQRLIIYDENPQPRQYVQNIWQKLNLIDHFSSNNIQNRNVERFAKQTSKEEWKKQGLKMFRNKYYEQAEKCFEQSSDELLFIKAKAFKLATEGNALTQQYSQISSNTMNQKEKKLHLAQLKQILKEKFSESAQLFMKLQNYKQAAQCYYSGEMYQEALKIYVDQQMYNQAGEAAYKCEQYTESAEYFLKSHDFIRAVDAYEKAEAYEEIFNIIHQIRDQIPVETRSAFLKKYLPLILNKMTNQIEQIEQIQEQKVNQEKKPFVIEESSDEEDDEEEEQQQEQVIKPQSQKIMKEQDIEKLKEEPQQSQQQIFKQQSEEQQQEKIIELSSQLIKSLPDQSQPSILIKQESMNNNSEDSQSFSVQNTESFQVEQIKVENSKIISVESESFQIQNTINEDDQEEQNFDHLSHFDPEDQWLKNDNKSIIESIASKKSEQSDFSAFSYAQIQSNPNVQFVKTKTDIFIQDKIMQQIIKYISMFSDEFKYQLYNQRSKSAQLSNKQINQHEFDYMVDFILDLDLVDISFIYLVLDILEQFKNYKLCIFVCNRYKLADQLGRYLVSIASTYSPLALHTASLNVSYLINGKQRQAQIDKGLVGAFAVHNVFENINPEFISLKFNDTKLTPQNSLGIECYSQLLLLGFWKKTVYQMDVQNSLLVCKLFMDFKNWRFIYYSNLYHQINRIEIEQEDRDLAQVYQTKLILIQKKLDICFSTMARGVDMLIFAYPKDQQEMEFSIITLEQYYSELIQQLVLNQKTPYTLFYRANTLDFQKSVKIELNSKQNLPKMYSLSEEVINCLINKTEVPNEILNKLCDIVLDYKNYDQLEIYQSVFLLIFYCQYVVHNSGLVKTHLWITQLDVKIYAKLIKSVRFIKKLLNTNQDCLQKLKKIVFRSVLFYFKIREPDNVVLLKPYINSLIINRSSVIIQGLVENRHNLQLKGNKIVLDDYYFVDIDFEFISAPRSFVIFLISKKLNNELNSISHIRRATFEEYYFDQLYPQEYEDHFESLSIYYYSRKKCIQEINNNQQQIENMRLTTVEKEWQQIQQEQQQNFKMKHEFKVQKLDEDINARSLFKNNKGQLALQIYFLKNPYLKCMSSDSRYFIIELALKKINKQFNNSQSFHCAMVKFIHLMNYADSNYITYQYLNHKVEQGQCKKYEPYLQYLECLICKKFNIISDASDLYFSYLQERYDLITPNEQYCQLTYLLINNLVGLLLNKKNNCQIKIPNRYFIYFDKITQPGEQLYQYETDFHPIQSQDGIAKIIEQLVDIQKIQPEVYNFKIMLLIYTLVLNLNDIKVNVINKINQIINELNSQDEENQYAQIMKAVNLPQNERFDALTINSNVIKLFFAKDVRLYSLNIKNKLTDQTIEAAYQSCLDEWQNIQQKSQDLENKTSKIVAAFKEKRKGEKFFKPCQFGFGEYDLPRKLKTSKYIDIINQFVKVRKILLSTFYSMFLINSIDFHFISQQLKHLDEKENEFDQIWHNYFSRKMIKSDFIKQYEEQYKSTQVMIETLLQWQKTNVTFEQNANKLLERNRKLLALKWMNNKAGLTLQKIQKRKKGLKRQKLQEQKKLFMKLS</sequence>
<evidence type="ECO:0000256" key="4">
    <source>
        <dbReference type="ARBA" id="ARBA00022840"/>
    </source>
</evidence>
<dbReference type="PROSITE" id="PS51198">
    <property type="entry name" value="UVRD_HELICASE_ATP_BIND"/>
    <property type="match status" value="1"/>
</dbReference>
<evidence type="ECO:0000256" key="5">
    <source>
        <dbReference type="PROSITE-ProRule" id="PRU00560"/>
    </source>
</evidence>
<comment type="caution">
    <text evidence="9">The sequence shown here is derived from an EMBL/GenBank/DDBJ whole genome shotgun (WGS) entry which is preliminary data.</text>
</comment>
<evidence type="ECO:0000256" key="2">
    <source>
        <dbReference type="ARBA" id="ARBA00022801"/>
    </source>
</evidence>
<dbReference type="InterPro" id="IPR039904">
    <property type="entry name" value="TRANK1"/>
</dbReference>
<dbReference type="GO" id="GO:0016787">
    <property type="term" value="F:hydrolase activity"/>
    <property type="evidence" value="ECO:0007669"/>
    <property type="project" value="UniProtKB-UniRule"/>
</dbReference>
<keyword evidence="1 5" id="KW-0547">Nucleotide-binding</keyword>
<feature type="coiled-coil region" evidence="6">
    <location>
        <begin position="456"/>
        <end position="490"/>
    </location>
</feature>
<keyword evidence="2 5" id="KW-0378">Hydrolase</keyword>
<evidence type="ECO:0000259" key="8">
    <source>
        <dbReference type="PROSITE" id="PS51198"/>
    </source>
</evidence>
<protein>
    <recommendedName>
        <fullName evidence="8">UvrD-like helicase ATP-binding domain-containing protein</fullName>
    </recommendedName>
</protein>
<dbReference type="GO" id="GO:0005524">
    <property type="term" value="F:ATP binding"/>
    <property type="evidence" value="ECO:0007669"/>
    <property type="project" value="UniProtKB-UniRule"/>
</dbReference>
<feature type="compositionally biased region" description="Low complexity" evidence="7">
    <location>
        <begin position="1371"/>
        <end position="1383"/>
    </location>
</feature>
<evidence type="ECO:0000256" key="6">
    <source>
        <dbReference type="SAM" id="Coils"/>
    </source>
</evidence>
<feature type="domain" description="UvrD-like helicase ATP-binding" evidence="8">
    <location>
        <begin position="358"/>
        <end position="859"/>
    </location>
</feature>
<dbReference type="InterPro" id="IPR014016">
    <property type="entry name" value="UvrD-like_ATP-bd"/>
</dbReference>
<name>A0A8S1NC09_9CILI</name>